<comment type="caution">
    <text evidence="1">The sequence shown here is derived from an EMBL/GenBank/DDBJ whole genome shotgun (WGS) entry which is preliminary data.</text>
</comment>
<keyword evidence="2" id="KW-1185">Reference proteome</keyword>
<proteinExistence type="predicted"/>
<name>A0ABR2ZC19_9AGAR</name>
<evidence type="ECO:0000313" key="2">
    <source>
        <dbReference type="Proteomes" id="UP001437256"/>
    </source>
</evidence>
<reference evidence="1 2" key="1">
    <citation type="submission" date="2024-05" db="EMBL/GenBank/DDBJ databases">
        <title>A draft genome resource for the thread blight pathogen Marasmius tenuissimus strain MS-2.</title>
        <authorList>
            <person name="Yulfo-Soto G.E."/>
            <person name="Baruah I.K."/>
            <person name="Amoako-Attah I."/>
            <person name="Bukari Y."/>
            <person name="Meinhardt L.W."/>
            <person name="Bailey B.A."/>
            <person name="Cohen S.P."/>
        </authorList>
    </citation>
    <scope>NUCLEOTIDE SEQUENCE [LARGE SCALE GENOMIC DNA]</scope>
    <source>
        <strain evidence="1 2">MS-2</strain>
    </source>
</reference>
<sequence length="250" mass="28509">MPEPSLFIAENLLLRRSLLATINEKRKLTPLQEQGVQTQCTNLLQRVRRFREALLVRIPSLRRLIEAEPLSECSRPETMKLFIPSTLSASSRSAILPLEVIALEDRLRFAQAYESLSDLRTQLRTRSVAYRNTSRLAASQGMYTKMRALQDKIEIKIKGLTSTYRTARAALIETRGEGNWMRHLKVLHDEDIRGISERVLKDSEKEEYRRAQEKAGVSADAIDEVLENQNVPTQPFNPVLALGQSKHTLS</sequence>
<protein>
    <submittedName>
        <fullName evidence="1">Uncharacterized protein</fullName>
    </submittedName>
</protein>
<organism evidence="1 2">
    <name type="scientific">Marasmius tenuissimus</name>
    <dbReference type="NCBI Taxonomy" id="585030"/>
    <lineage>
        <taxon>Eukaryota</taxon>
        <taxon>Fungi</taxon>
        <taxon>Dikarya</taxon>
        <taxon>Basidiomycota</taxon>
        <taxon>Agaricomycotina</taxon>
        <taxon>Agaricomycetes</taxon>
        <taxon>Agaricomycetidae</taxon>
        <taxon>Agaricales</taxon>
        <taxon>Marasmiineae</taxon>
        <taxon>Marasmiaceae</taxon>
        <taxon>Marasmius</taxon>
    </lineage>
</organism>
<dbReference type="Proteomes" id="UP001437256">
    <property type="component" value="Unassembled WGS sequence"/>
</dbReference>
<accession>A0ABR2ZC19</accession>
<gene>
    <name evidence="1" type="ORF">AAF712_014457</name>
</gene>
<dbReference type="EMBL" id="JBBXMP010000270">
    <property type="protein sequence ID" value="KAL0058853.1"/>
    <property type="molecule type" value="Genomic_DNA"/>
</dbReference>
<evidence type="ECO:0000313" key="1">
    <source>
        <dbReference type="EMBL" id="KAL0058853.1"/>
    </source>
</evidence>